<dbReference type="InterPro" id="IPR001296">
    <property type="entry name" value="Glyco_trans_1"/>
</dbReference>
<dbReference type="KEGG" id="tcd:AAIA72_11300"/>
<dbReference type="EMBL" id="CP154858">
    <property type="protein sequence ID" value="XDT71389.1"/>
    <property type="molecule type" value="Genomic_DNA"/>
</dbReference>
<organism evidence="2">
    <name type="scientific">Thermohahella caldifontis</name>
    <dbReference type="NCBI Taxonomy" id="3142973"/>
    <lineage>
        <taxon>Bacteria</taxon>
        <taxon>Pseudomonadati</taxon>
        <taxon>Pseudomonadota</taxon>
        <taxon>Gammaproteobacteria</taxon>
        <taxon>Oceanospirillales</taxon>
        <taxon>Hahellaceae</taxon>
        <taxon>Thermohahella</taxon>
    </lineage>
</organism>
<dbReference type="CDD" id="cd03801">
    <property type="entry name" value="GT4_PimA-like"/>
    <property type="match status" value="1"/>
</dbReference>
<proteinExistence type="predicted"/>
<accession>A0AB39UTK9</accession>
<feature type="domain" description="Glycosyl transferase family 1" evidence="1">
    <location>
        <begin position="132"/>
        <end position="288"/>
    </location>
</feature>
<dbReference type="PANTHER" id="PTHR45947:SF3">
    <property type="entry name" value="SULFOQUINOVOSYL TRANSFERASE SQD2"/>
    <property type="match status" value="1"/>
</dbReference>
<reference evidence="2" key="1">
    <citation type="submission" date="2024-05" db="EMBL/GenBank/DDBJ databases">
        <title>Genome sequencing of novel strain.</title>
        <authorList>
            <person name="Ganbat D."/>
            <person name="Ganbat S."/>
            <person name="Lee S.-J."/>
        </authorList>
    </citation>
    <scope>NUCLEOTIDE SEQUENCE</scope>
    <source>
        <strain evidence="2">SMD15-11</strain>
    </source>
</reference>
<dbReference type="GO" id="GO:0016757">
    <property type="term" value="F:glycosyltransferase activity"/>
    <property type="evidence" value="ECO:0007669"/>
    <property type="project" value="InterPro"/>
</dbReference>
<dbReference type="Pfam" id="PF00534">
    <property type="entry name" value="Glycos_transf_1"/>
    <property type="match status" value="1"/>
</dbReference>
<protein>
    <submittedName>
        <fullName evidence="2">Selenoneine biosynthesis selenosugar synthase SenB</fullName>
    </submittedName>
</protein>
<dbReference type="Gene3D" id="3.40.50.2000">
    <property type="entry name" value="Glycogen Phosphorylase B"/>
    <property type="match status" value="1"/>
</dbReference>
<dbReference type="SUPFAM" id="SSF53756">
    <property type="entry name" value="UDP-Glycosyltransferase/glycogen phosphorylase"/>
    <property type="match status" value="1"/>
</dbReference>
<name>A0AB39UTK9_9GAMM</name>
<dbReference type="NCBIfam" id="TIGR04348">
    <property type="entry name" value="selenoneine biosynthesis selenosugar synthase SenB"/>
    <property type="match status" value="1"/>
</dbReference>
<dbReference type="AlphaFoldDB" id="A0AB39UTK9"/>
<dbReference type="PANTHER" id="PTHR45947">
    <property type="entry name" value="SULFOQUINOVOSYL TRANSFERASE SQD2"/>
    <property type="match status" value="1"/>
</dbReference>
<dbReference type="InterPro" id="IPR050194">
    <property type="entry name" value="Glycosyltransferase_grp1"/>
</dbReference>
<dbReference type="InterPro" id="IPR027627">
    <property type="entry name" value="Glycosyltransferase_put"/>
</dbReference>
<sequence>MTRICLITPAPPGSRNGNRATAERWARLLQHAGYPVSVRTDDPDLQADVLIALHAWRSADQIRRWKASSSGPVILALTGTDVYHFQQIDPDIVHASMDAADALIGLHGLIHRDVPERYHPRLHVVYQSAALRRPHRPISSPWRVAVVGHLRDEKDPLRAALAVRNLPVNSRIEVVQLGKAHTEDWAAAARAEMARNPRYRWLGECDAHLTQWWMSTAQVMVISSVMEGGANVVSEACVMGLPVIASRIPGNTGLLGEDYPALFPPGDTDALRQLLTRAESSPDFLEQLKLRCLDLAKRFTPAEEEAALCRVINRVLNPGDEPAPAHPPEAGPPR</sequence>
<evidence type="ECO:0000313" key="2">
    <source>
        <dbReference type="EMBL" id="XDT71389.1"/>
    </source>
</evidence>
<gene>
    <name evidence="2" type="primary">senB</name>
    <name evidence="2" type="ORF">AAIA72_11300</name>
</gene>
<dbReference type="RefSeq" id="WP_369600424.1">
    <property type="nucleotide sequence ID" value="NZ_CP154858.1"/>
</dbReference>
<evidence type="ECO:0000259" key="1">
    <source>
        <dbReference type="Pfam" id="PF00534"/>
    </source>
</evidence>